<dbReference type="InterPro" id="IPR016098">
    <property type="entry name" value="CAP/MinC_C"/>
</dbReference>
<dbReference type="WBParaSite" id="GPLIN_000440100">
    <property type="protein sequence ID" value="GPLIN_000440100"/>
    <property type="gene ID" value="GPLIN_000440100"/>
</dbReference>
<feature type="transmembrane region" description="Helical" evidence="3">
    <location>
        <begin position="20"/>
        <end position="41"/>
    </location>
</feature>
<dbReference type="InterPro" id="IPR017901">
    <property type="entry name" value="C-CAP_CF_C-like"/>
</dbReference>
<sequence>MKNKYIVIRDEHSKLFGHRFLNSQLSLYLGSIQLLFCLWALTQHIWSMASLNKILYCDFSPNSTLPPLLTHVDAIIFDIGLFHNLWGISGCVAQHLDGGYGRFCWCIAHSAALLFCLPLAFVSRPKPNWLWPLLIQQSAYGVGMLILSLAALPRAAHFLGDVSNAPVKAIVFYSFGTLMNFFLLYVYWHWYWHVETLWNSARKLRRGETFTGSTTKRPIRRCSPVGVGRAPLLEVTTTARVPIKNGTIGEGTGRMTRPTGRLPNECAVKGGGTEEHKGEIGSAEAAGHLLSVGVENARNARAVQTGAGGGHLDNNPDDVLGGERLQKRRRESPSLLEGMDRSNSPNSFHSLGSTTASSIASTTTKKCRSHYPNHHRTSCLNELTLSPRVRHLRREGSRHVQQHHKHLHTQLHHQNHSQKRSSGRLRFSSSVKGGQILSPKRRNSRRRSIRQRNLLLGPRWRAERGIDQRSLGLGVGNELIDPRKMETSNWRSKLWTGTTEIGTGHRREGQFGPNSFEWMDAIDASVQPEKNIGKQHNNMLEQDGTGTGRGQQQLVVGELVGQSNAQRRPKTFIEFPPIRQNNFRKKKIAPIACTFRLLPSGDRKLINAAHIFALPPANILRLNLAPWKCFGIFGLGLSTKSAIGQCFVSTNGTEFRLDGPNNGDDGQFAAMELSFCRRFKSTETGDSDDKLETKVPLALLCMALALFDRHDDKLSAEQFVRENAALFCAIFVLTDPQTFPLLGVPLPPFCAAFASVPPFLLDKMPSAVRLPIPSTFDLVFEGTLLQKPFESVDSIKLARIRPEPACKLLAKWGKMPFLAMVRLFSSCLQSDVFQLSPDSSPTYSCPRNIPHIRRSLTAVRSAPRRRLLLEGWGRMEILSNSALRGGNVRLRGGRPTASAVFHPLALRTAIVADCVKAGPIVFGPIFGFLLIRHCKNVTISAICSHIRLDCCHNVTLFCQTADAIAIRADNCSKITLGPYNVFFDGLKYELDAVGMRLLSVEENVLLNPFEIDKNELPSSESVWKALGPEQFYLYPTPFRENCGTSFWRKFVASVPSEHWFCWQRRRNEAKEIARSLAGAVGTAMGAGAGGGRRGQDAAYLAKKAAG</sequence>
<keyword evidence="3" id="KW-0472">Membrane</keyword>
<feature type="transmembrane region" description="Helical" evidence="3">
    <location>
        <begin position="100"/>
        <end position="123"/>
    </location>
</feature>
<name>A0A183BUW5_GLOPA</name>
<evidence type="ECO:0000256" key="1">
    <source>
        <dbReference type="ARBA" id="ARBA00008848"/>
    </source>
</evidence>
<evidence type="ECO:0000259" key="4">
    <source>
        <dbReference type="PROSITE" id="PS51329"/>
    </source>
</evidence>
<comment type="similarity">
    <text evidence="1">Belongs to the TBCC family.</text>
</comment>
<reference evidence="5" key="1">
    <citation type="submission" date="2013-12" db="EMBL/GenBank/DDBJ databases">
        <authorList>
            <person name="Aslett M."/>
        </authorList>
    </citation>
    <scope>NUCLEOTIDE SEQUENCE [LARGE SCALE GENOMIC DNA]</scope>
    <source>
        <strain evidence="5">Lindley</strain>
    </source>
</reference>
<dbReference type="Gene3D" id="2.160.20.70">
    <property type="match status" value="1"/>
</dbReference>
<feature type="transmembrane region" description="Helical" evidence="3">
    <location>
        <begin position="170"/>
        <end position="192"/>
    </location>
</feature>
<organism evidence="5 6">
    <name type="scientific">Globodera pallida</name>
    <name type="common">Potato cyst nematode worm</name>
    <name type="synonym">Heterodera pallida</name>
    <dbReference type="NCBI Taxonomy" id="36090"/>
    <lineage>
        <taxon>Eukaryota</taxon>
        <taxon>Metazoa</taxon>
        <taxon>Ecdysozoa</taxon>
        <taxon>Nematoda</taxon>
        <taxon>Chromadorea</taxon>
        <taxon>Rhabditida</taxon>
        <taxon>Tylenchina</taxon>
        <taxon>Tylenchomorpha</taxon>
        <taxon>Tylenchoidea</taxon>
        <taxon>Heteroderidae</taxon>
        <taxon>Heteroderinae</taxon>
        <taxon>Globodera</taxon>
    </lineage>
</organism>
<dbReference type="InterPro" id="IPR012945">
    <property type="entry name" value="Tubulin-bd_cofactor_C_dom"/>
</dbReference>
<dbReference type="Pfam" id="PF07986">
    <property type="entry name" value="TBCC"/>
    <property type="match status" value="1"/>
</dbReference>
<evidence type="ECO:0000313" key="6">
    <source>
        <dbReference type="WBParaSite" id="GPLIN_000440100"/>
    </source>
</evidence>
<dbReference type="Proteomes" id="UP000050741">
    <property type="component" value="Unassembled WGS sequence"/>
</dbReference>
<feature type="compositionally biased region" description="Basic residues" evidence="2">
    <location>
        <begin position="400"/>
        <end position="423"/>
    </location>
</feature>
<feature type="region of interest" description="Disordered" evidence="2">
    <location>
        <begin position="244"/>
        <end position="264"/>
    </location>
</feature>
<accession>A0A183BUW5</accession>
<keyword evidence="3" id="KW-0812">Transmembrane</keyword>
<dbReference type="PANTHER" id="PTHR40288:SF2">
    <property type="entry name" value="G PROTEIN-COUPLED RECEPTOR-RELATED"/>
    <property type="match status" value="1"/>
</dbReference>
<reference evidence="6" key="3">
    <citation type="submission" date="2016-06" db="UniProtKB">
        <authorList>
            <consortium name="WormBaseParasite"/>
        </authorList>
    </citation>
    <scope>IDENTIFICATION</scope>
</reference>
<reference evidence="5" key="2">
    <citation type="submission" date="2014-05" db="EMBL/GenBank/DDBJ databases">
        <title>The genome and life-stage specific transcriptomes of Globodera pallida elucidate key aspects of plant parasitism by a cyst nematode.</title>
        <authorList>
            <person name="Cotton J.A."/>
            <person name="Lilley C.J."/>
            <person name="Jones L.M."/>
            <person name="Kikuchi T."/>
            <person name="Reid A.J."/>
            <person name="Thorpe P."/>
            <person name="Tsai I.J."/>
            <person name="Beasley H."/>
            <person name="Blok V."/>
            <person name="Cock P.J.A."/>
            <person name="Van den Akker S.E."/>
            <person name="Holroyd N."/>
            <person name="Hunt M."/>
            <person name="Mantelin S."/>
            <person name="Naghra H."/>
            <person name="Pain A."/>
            <person name="Palomares-Rius J.E."/>
            <person name="Zarowiecki M."/>
            <person name="Berriman M."/>
            <person name="Jones J.T."/>
            <person name="Urwin P.E."/>
        </authorList>
    </citation>
    <scope>NUCLEOTIDE SEQUENCE [LARGE SCALE GENOMIC DNA]</scope>
    <source>
        <strain evidence="5">Lindley</strain>
    </source>
</reference>
<dbReference type="PROSITE" id="PS51329">
    <property type="entry name" value="C_CAP_COFACTOR_C"/>
    <property type="match status" value="1"/>
</dbReference>
<feature type="transmembrane region" description="Helical" evidence="3">
    <location>
        <begin position="68"/>
        <end position="88"/>
    </location>
</feature>
<feature type="transmembrane region" description="Helical" evidence="3">
    <location>
        <begin position="129"/>
        <end position="150"/>
    </location>
</feature>
<evidence type="ECO:0000256" key="2">
    <source>
        <dbReference type="SAM" id="MobiDB-lite"/>
    </source>
</evidence>
<dbReference type="AlphaFoldDB" id="A0A183BUW5"/>
<feature type="region of interest" description="Disordered" evidence="2">
    <location>
        <begin position="305"/>
        <end position="361"/>
    </location>
</feature>
<evidence type="ECO:0000313" key="5">
    <source>
        <dbReference type="Proteomes" id="UP000050741"/>
    </source>
</evidence>
<protein>
    <submittedName>
        <fullName evidence="6">C-CAP/cofactor C-like domain-containing protein</fullName>
    </submittedName>
</protein>
<feature type="domain" description="C-CAP/cofactor C-like" evidence="4">
    <location>
        <begin position="863"/>
        <end position="1008"/>
    </location>
</feature>
<feature type="compositionally biased region" description="Basic residues" evidence="2">
    <location>
        <begin position="439"/>
        <end position="450"/>
    </location>
</feature>
<dbReference type="PANTHER" id="PTHR40288">
    <property type="entry name" value="PROTEIN CBG16535-RELATED"/>
    <property type="match status" value="1"/>
</dbReference>
<evidence type="ECO:0000256" key="3">
    <source>
        <dbReference type="SAM" id="Phobius"/>
    </source>
</evidence>
<feature type="region of interest" description="Disordered" evidence="2">
    <location>
        <begin position="396"/>
        <end position="450"/>
    </location>
</feature>
<keyword evidence="5" id="KW-1185">Reference proteome</keyword>
<keyword evidence="3" id="KW-1133">Transmembrane helix</keyword>
<feature type="compositionally biased region" description="Polar residues" evidence="2">
    <location>
        <begin position="341"/>
        <end position="352"/>
    </location>
</feature>
<proteinExistence type="inferred from homology"/>